<evidence type="ECO:0000256" key="1">
    <source>
        <dbReference type="SAM" id="Phobius"/>
    </source>
</evidence>
<keyword evidence="1" id="KW-1133">Transmembrane helix</keyword>
<proteinExistence type="predicted"/>
<organism evidence="2 3">
    <name type="scientific">Pseudoluteimonas lycopersici</name>
    <dbReference type="NCBI Taxonomy" id="1324796"/>
    <lineage>
        <taxon>Bacteria</taxon>
        <taxon>Pseudomonadati</taxon>
        <taxon>Pseudomonadota</taxon>
        <taxon>Gammaproteobacteria</taxon>
        <taxon>Lysobacterales</taxon>
        <taxon>Lysobacteraceae</taxon>
        <taxon>Pseudoluteimonas</taxon>
    </lineage>
</organism>
<evidence type="ECO:0000313" key="2">
    <source>
        <dbReference type="EMBL" id="QDQ72837.1"/>
    </source>
</evidence>
<dbReference type="EMBL" id="CP041742">
    <property type="protein sequence ID" value="QDQ72837.1"/>
    <property type="molecule type" value="Genomic_DNA"/>
</dbReference>
<dbReference type="OrthoDB" id="5959585at2"/>
<sequence length="102" mass="11030">MILFLALLFVATAIAGFCAFVIFWPLALVHLRDRHPEIGAKLGEGAFAKPSALWWLLGGRYRSDVRDPAFTGLATPARVALATIIGALTLAGLLWLLSEIVK</sequence>
<evidence type="ECO:0000313" key="3">
    <source>
        <dbReference type="Proteomes" id="UP000315891"/>
    </source>
</evidence>
<dbReference type="Proteomes" id="UP000315891">
    <property type="component" value="Chromosome"/>
</dbReference>
<keyword evidence="3" id="KW-1185">Reference proteome</keyword>
<reference evidence="2 3" key="1">
    <citation type="submission" date="2019-07" db="EMBL/GenBank/DDBJ databases">
        <title>Lysobacter weifangensis sp. nov., isolated from bensulfuron-methyl contaminated farmland soil.</title>
        <authorList>
            <person name="Zhao H."/>
        </authorList>
    </citation>
    <scope>NUCLEOTIDE SEQUENCE [LARGE SCALE GENOMIC DNA]</scope>
    <source>
        <strain evidence="2 3">CC-Bw-6</strain>
    </source>
</reference>
<dbReference type="RefSeq" id="WP_143878352.1">
    <property type="nucleotide sequence ID" value="NZ_BAABLZ010000002.1"/>
</dbReference>
<keyword evidence="1" id="KW-0812">Transmembrane</keyword>
<dbReference type="AlphaFoldDB" id="A0A516V2V8"/>
<feature type="transmembrane region" description="Helical" evidence="1">
    <location>
        <begin position="77"/>
        <end position="97"/>
    </location>
</feature>
<gene>
    <name evidence="2" type="ORF">FNZ56_02575</name>
</gene>
<feature type="transmembrane region" description="Helical" evidence="1">
    <location>
        <begin position="6"/>
        <end position="26"/>
    </location>
</feature>
<name>A0A516V2V8_9GAMM</name>
<keyword evidence="1" id="KW-0472">Membrane</keyword>
<accession>A0A516V2V8</accession>
<protein>
    <submittedName>
        <fullName evidence="2">Uncharacterized protein</fullName>
    </submittedName>
</protein>